<feature type="signal peptide" evidence="4">
    <location>
        <begin position="1"/>
        <end position="18"/>
    </location>
</feature>
<feature type="chain" id="PRO_5044291683" description="Plastid lipid-associated protein/fibrillin conserved domain-containing protein" evidence="4">
    <location>
        <begin position="19"/>
        <end position="334"/>
    </location>
</feature>
<proteinExistence type="predicted"/>
<reference evidence="7" key="1">
    <citation type="journal article" date="2013" name="Nature">
        <title>Pan genome of the phytoplankton Emiliania underpins its global distribution.</title>
        <authorList>
            <person name="Read B.A."/>
            <person name="Kegel J."/>
            <person name="Klute M.J."/>
            <person name="Kuo A."/>
            <person name="Lefebvre S.C."/>
            <person name="Maumus F."/>
            <person name="Mayer C."/>
            <person name="Miller J."/>
            <person name="Monier A."/>
            <person name="Salamov A."/>
            <person name="Young J."/>
            <person name="Aguilar M."/>
            <person name="Claverie J.M."/>
            <person name="Frickenhaus S."/>
            <person name="Gonzalez K."/>
            <person name="Herman E.K."/>
            <person name="Lin Y.C."/>
            <person name="Napier J."/>
            <person name="Ogata H."/>
            <person name="Sarno A.F."/>
            <person name="Shmutz J."/>
            <person name="Schroeder D."/>
            <person name="de Vargas C."/>
            <person name="Verret F."/>
            <person name="von Dassow P."/>
            <person name="Valentin K."/>
            <person name="Van de Peer Y."/>
            <person name="Wheeler G."/>
            <person name="Dacks J.B."/>
            <person name="Delwiche C.F."/>
            <person name="Dyhrman S.T."/>
            <person name="Glockner G."/>
            <person name="John U."/>
            <person name="Richards T."/>
            <person name="Worden A.Z."/>
            <person name="Zhang X."/>
            <person name="Grigoriev I.V."/>
            <person name="Allen A.E."/>
            <person name="Bidle K."/>
            <person name="Borodovsky M."/>
            <person name="Bowler C."/>
            <person name="Brownlee C."/>
            <person name="Cock J.M."/>
            <person name="Elias M."/>
            <person name="Gladyshev V.N."/>
            <person name="Groth M."/>
            <person name="Guda C."/>
            <person name="Hadaegh A."/>
            <person name="Iglesias-Rodriguez M.D."/>
            <person name="Jenkins J."/>
            <person name="Jones B.M."/>
            <person name="Lawson T."/>
            <person name="Leese F."/>
            <person name="Lindquist E."/>
            <person name="Lobanov A."/>
            <person name="Lomsadze A."/>
            <person name="Malik S.B."/>
            <person name="Marsh M.E."/>
            <person name="Mackinder L."/>
            <person name="Mock T."/>
            <person name="Mueller-Roeber B."/>
            <person name="Pagarete A."/>
            <person name="Parker M."/>
            <person name="Probert I."/>
            <person name="Quesneville H."/>
            <person name="Raines C."/>
            <person name="Rensing S.A."/>
            <person name="Riano-Pachon D.M."/>
            <person name="Richier S."/>
            <person name="Rokitta S."/>
            <person name="Shiraiwa Y."/>
            <person name="Soanes D.M."/>
            <person name="van der Giezen M."/>
            <person name="Wahlund T.M."/>
            <person name="Williams B."/>
            <person name="Wilson W."/>
            <person name="Wolfe G."/>
            <person name="Wurch L.L."/>
        </authorList>
    </citation>
    <scope>NUCLEOTIDE SEQUENCE</scope>
</reference>
<keyword evidence="2" id="KW-0934">Plastid</keyword>
<feature type="domain" description="Plastid lipid-associated protein/fibrillin conserved" evidence="5">
    <location>
        <begin position="35"/>
        <end position="136"/>
    </location>
</feature>
<feature type="compositionally biased region" description="Acidic residues" evidence="3">
    <location>
        <begin position="320"/>
        <end position="334"/>
    </location>
</feature>
<dbReference type="GeneID" id="17276187"/>
<dbReference type="Pfam" id="PF04755">
    <property type="entry name" value="PAP_fibrillin"/>
    <property type="match status" value="1"/>
</dbReference>
<dbReference type="Proteomes" id="UP000013827">
    <property type="component" value="Unassembled WGS sequence"/>
</dbReference>
<keyword evidence="4" id="KW-0732">Signal</keyword>
<evidence type="ECO:0000313" key="7">
    <source>
        <dbReference type="Proteomes" id="UP000013827"/>
    </source>
</evidence>
<evidence type="ECO:0000256" key="4">
    <source>
        <dbReference type="SAM" id="SignalP"/>
    </source>
</evidence>
<accession>A0A0D3K578</accession>
<comment type="subcellular location">
    <subcellularLocation>
        <location evidence="1">Plastid</location>
    </subcellularLocation>
</comment>
<dbReference type="OMA" id="CVTITAW"/>
<keyword evidence="7" id="KW-1185">Reference proteome</keyword>
<dbReference type="AlphaFoldDB" id="A0A0D3K578"/>
<dbReference type="RefSeq" id="XP_005783342.1">
    <property type="nucleotide sequence ID" value="XM_005783285.1"/>
</dbReference>
<feature type="region of interest" description="Disordered" evidence="3">
    <location>
        <begin position="172"/>
        <end position="196"/>
    </location>
</feature>
<dbReference type="KEGG" id="ehx:EMIHUDRAFT_442338"/>
<dbReference type="EnsemblProtists" id="EOD30913">
    <property type="protein sequence ID" value="EOD30913"/>
    <property type="gene ID" value="EMIHUDRAFT_442338"/>
</dbReference>
<evidence type="ECO:0000256" key="1">
    <source>
        <dbReference type="ARBA" id="ARBA00004474"/>
    </source>
</evidence>
<dbReference type="GO" id="GO:0009536">
    <property type="term" value="C:plastid"/>
    <property type="evidence" value="ECO:0007669"/>
    <property type="project" value="UniProtKB-SubCell"/>
</dbReference>
<evidence type="ECO:0000256" key="3">
    <source>
        <dbReference type="SAM" id="MobiDB-lite"/>
    </source>
</evidence>
<evidence type="ECO:0000256" key="2">
    <source>
        <dbReference type="ARBA" id="ARBA00022640"/>
    </source>
</evidence>
<dbReference type="InterPro" id="IPR006843">
    <property type="entry name" value="PAP/fibrillin_dom"/>
</dbReference>
<organism evidence="6 7">
    <name type="scientific">Emiliania huxleyi (strain CCMP1516)</name>
    <dbReference type="NCBI Taxonomy" id="280463"/>
    <lineage>
        <taxon>Eukaryota</taxon>
        <taxon>Haptista</taxon>
        <taxon>Haptophyta</taxon>
        <taxon>Prymnesiophyceae</taxon>
        <taxon>Isochrysidales</taxon>
        <taxon>Noelaerhabdaceae</taxon>
        <taxon>Emiliania</taxon>
    </lineage>
</organism>
<protein>
    <recommendedName>
        <fullName evidence="5">Plastid lipid-associated protein/fibrillin conserved domain-containing protein</fullName>
    </recommendedName>
</protein>
<reference evidence="6" key="2">
    <citation type="submission" date="2024-10" db="UniProtKB">
        <authorList>
            <consortium name="EnsemblProtists"/>
        </authorList>
    </citation>
    <scope>IDENTIFICATION</scope>
</reference>
<dbReference type="HOGENOM" id="CLU_833118_0_0_1"/>
<evidence type="ECO:0000259" key="5">
    <source>
        <dbReference type="Pfam" id="PF04755"/>
    </source>
</evidence>
<feature type="region of interest" description="Disordered" evidence="3">
    <location>
        <begin position="311"/>
        <end position="334"/>
    </location>
</feature>
<dbReference type="PaxDb" id="2903-EOD30913"/>
<sequence>MLSLLQLASLFATGLVTPSQLTTLISSSLRPSSYLATSPAAARRVADACAELEATAPPPLWPRDLRRLDGSWRLIYSSALAGPQPPSPLDGLPAPPAALLAAVESAPFAPLGGGVQQNVDVFKRRIVNVVELSPWPTGALGGLLSSAPGPLGQASKQLQAARVVLELDHSFSADGDGSDGTGPALSAPPRACSPRISPYLPTSHRTTSRHISPYLPTSPIEASGGGLHDLAHARGGAASYGEIWGDMGRSRSRRCGAQVPRASSYSLPPPLRPLASGKFATTYLSGSFRISRAVPPLPSAPAELRVFVREGGGDEGATWQEEEDARTAAAEEEA</sequence>
<name>A0A0D3K578_EMIH1</name>
<evidence type="ECO:0000313" key="6">
    <source>
        <dbReference type="EnsemblProtists" id="EOD30913"/>
    </source>
</evidence>